<protein>
    <submittedName>
        <fullName evidence="7">RNA polymerase sigma-70 factor, ECF subfamily</fullName>
    </submittedName>
</protein>
<keyword evidence="5" id="KW-0804">Transcription</keyword>
<dbReference type="GO" id="GO:0003677">
    <property type="term" value="F:DNA binding"/>
    <property type="evidence" value="ECO:0007669"/>
    <property type="project" value="UniProtKB-KW"/>
</dbReference>
<comment type="similarity">
    <text evidence="1">Belongs to the sigma-70 factor family. ECF subfamily.</text>
</comment>
<dbReference type="SUPFAM" id="SSF88946">
    <property type="entry name" value="Sigma2 domain of RNA polymerase sigma factors"/>
    <property type="match status" value="1"/>
</dbReference>
<dbReference type="InterPro" id="IPR014284">
    <property type="entry name" value="RNA_pol_sigma-70_dom"/>
</dbReference>
<dbReference type="Gene3D" id="1.10.1740.10">
    <property type="match status" value="1"/>
</dbReference>
<dbReference type="Pfam" id="PF08281">
    <property type="entry name" value="Sigma70_r4_2"/>
    <property type="match status" value="1"/>
</dbReference>
<gene>
    <name evidence="7" type="ORF">SAMN02745121_04360</name>
</gene>
<evidence type="ECO:0000256" key="2">
    <source>
        <dbReference type="ARBA" id="ARBA00023015"/>
    </source>
</evidence>
<feature type="domain" description="RNA polymerase sigma factor 70 region 4 type 2" evidence="6">
    <location>
        <begin position="126"/>
        <end position="178"/>
    </location>
</feature>
<dbReference type="STRING" id="54.SAMN02745121_04360"/>
<evidence type="ECO:0000259" key="6">
    <source>
        <dbReference type="Pfam" id="PF08281"/>
    </source>
</evidence>
<dbReference type="PANTHER" id="PTHR43133">
    <property type="entry name" value="RNA POLYMERASE ECF-TYPE SIGMA FACTO"/>
    <property type="match status" value="1"/>
</dbReference>
<name>A0A1I2AW15_9BACT</name>
<keyword evidence="8" id="KW-1185">Reference proteome</keyword>
<dbReference type="Proteomes" id="UP000199400">
    <property type="component" value="Unassembled WGS sequence"/>
</dbReference>
<evidence type="ECO:0000256" key="3">
    <source>
        <dbReference type="ARBA" id="ARBA00023082"/>
    </source>
</evidence>
<dbReference type="EMBL" id="FOMX01000014">
    <property type="protein sequence ID" value="SFE47080.1"/>
    <property type="molecule type" value="Genomic_DNA"/>
</dbReference>
<dbReference type="GO" id="GO:0006352">
    <property type="term" value="P:DNA-templated transcription initiation"/>
    <property type="evidence" value="ECO:0007669"/>
    <property type="project" value="InterPro"/>
</dbReference>
<accession>A0A1I2AW15</accession>
<dbReference type="InterPro" id="IPR039425">
    <property type="entry name" value="RNA_pol_sigma-70-like"/>
</dbReference>
<dbReference type="InterPro" id="IPR036388">
    <property type="entry name" value="WH-like_DNA-bd_sf"/>
</dbReference>
<proteinExistence type="inferred from homology"/>
<evidence type="ECO:0000256" key="1">
    <source>
        <dbReference type="ARBA" id="ARBA00010641"/>
    </source>
</evidence>
<organism evidence="7 8">
    <name type="scientific">Nannocystis exedens</name>
    <dbReference type="NCBI Taxonomy" id="54"/>
    <lineage>
        <taxon>Bacteria</taxon>
        <taxon>Pseudomonadati</taxon>
        <taxon>Myxococcota</taxon>
        <taxon>Polyangia</taxon>
        <taxon>Nannocystales</taxon>
        <taxon>Nannocystaceae</taxon>
        <taxon>Nannocystis</taxon>
    </lineage>
</organism>
<evidence type="ECO:0000313" key="7">
    <source>
        <dbReference type="EMBL" id="SFE47080.1"/>
    </source>
</evidence>
<dbReference type="OrthoDB" id="5507391at2"/>
<dbReference type="NCBIfam" id="TIGR02937">
    <property type="entry name" value="sigma70-ECF"/>
    <property type="match status" value="1"/>
</dbReference>
<sequence length="216" mass="23719">MLPVAVRDDGELLGAWQAGDAAAGEAFVDRHFAAITRFFRNKACCEDDVAELVGQTFLGCTAGKDRWRGEAGARQFLYAIAGNVLRKYIRGRYKRKSEALDFAAVCVQDCEGASLSSIVAHRREARCLVQALREIAVEDQIVLELMYFEGLSGSEAAALLGVPEGTVRGRIARGRQRLRERVAALLAAAPAAPTVDVSPEQLEVWARELRRQQGWE</sequence>
<dbReference type="InterPro" id="IPR013249">
    <property type="entry name" value="RNA_pol_sigma70_r4_t2"/>
</dbReference>
<keyword evidence="3" id="KW-0731">Sigma factor</keyword>
<evidence type="ECO:0000256" key="5">
    <source>
        <dbReference type="ARBA" id="ARBA00023163"/>
    </source>
</evidence>
<evidence type="ECO:0000256" key="4">
    <source>
        <dbReference type="ARBA" id="ARBA00023125"/>
    </source>
</evidence>
<keyword evidence="2" id="KW-0805">Transcription regulation</keyword>
<dbReference type="AlphaFoldDB" id="A0A1I2AW15"/>
<dbReference type="Gene3D" id="1.10.10.10">
    <property type="entry name" value="Winged helix-like DNA-binding domain superfamily/Winged helix DNA-binding domain"/>
    <property type="match status" value="1"/>
</dbReference>
<dbReference type="PANTHER" id="PTHR43133:SF8">
    <property type="entry name" value="RNA POLYMERASE SIGMA FACTOR HI_1459-RELATED"/>
    <property type="match status" value="1"/>
</dbReference>
<dbReference type="CDD" id="cd06171">
    <property type="entry name" value="Sigma70_r4"/>
    <property type="match status" value="1"/>
</dbReference>
<dbReference type="InterPro" id="IPR013324">
    <property type="entry name" value="RNA_pol_sigma_r3/r4-like"/>
</dbReference>
<dbReference type="InterPro" id="IPR013325">
    <property type="entry name" value="RNA_pol_sigma_r2"/>
</dbReference>
<dbReference type="SUPFAM" id="SSF88659">
    <property type="entry name" value="Sigma3 and sigma4 domains of RNA polymerase sigma factors"/>
    <property type="match status" value="1"/>
</dbReference>
<dbReference type="GO" id="GO:0016987">
    <property type="term" value="F:sigma factor activity"/>
    <property type="evidence" value="ECO:0007669"/>
    <property type="project" value="UniProtKB-KW"/>
</dbReference>
<reference evidence="8" key="1">
    <citation type="submission" date="2016-10" db="EMBL/GenBank/DDBJ databases">
        <authorList>
            <person name="Varghese N."/>
            <person name="Submissions S."/>
        </authorList>
    </citation>
    <scope>NUCLEOTIDE SEQUENCE [LARGE SCALE GENOMIC DNA]</scope>
    <source>
        <strain evidence="8">ATCC 25963</strain>
    </source>
</reference>
<evidence type="ECO:0000313" key="8">
    <source>
        <dbReference type="Proteomes" id="UP000199400"/>
    </source>
</evidence>
<keyword evidence="4" id="KW-0238">DNA-binding</keyword>